<dbReference type="Gene3D" id="3.40.50.300">
    <property type="entry name" value="P-loop containing nucleotide triphosphate hydrolases"/>
    <property type="match status" value="1"/>
</dbReference>
<dbReference type="PROSITE" id="PS00300">
    <property type="entry name" value="SRP54"/>
    <property type="match status" value="1"/>
</dbReference>
<comment type="function">
    <text evidence="8">Involved in targeting and insertion of nascent membrane proteins into the cytoplasmic membrane. Acts as a receptor for the complex formed by the signal recognition particle (SRP) and the ribosome-nascent chain (RNC).</text>
</comment>
<name>A0A7C1IJ27_9CREN</name>
<dbReference type="InterPro" id="IPR013822">
    <property type="entry name" value="Signal_recog_particl_SRP54_hlx"/>
</dbReference>
<dbReference type="SMART" id="SM00382">
    <property type="entry name" value="AAA"/>
    <property type="match status" value="1"/>
</dbReference>
<comment type="subcellular location">
    <subcellularLocation>
        <location evidence="8">Cell membrane</location>
        <topology evidence="8">Peripheral membrane protein</topology>
        <orientation evidence="8">Cytoplasmic side</orientation>
    </subcellularLocation>
    <subcellularLocation>
        <location evidence="8">Cytoplasm</location>
    </subcellularLocation>
</comment>
<dbReference type="InterPro" id="IPR003593">
    <property type="entry name" value="AAA+_ATPase"/>
</dbReference>
<keyword evidence="7 8" id="KW-0675">Receptor</keyword>
<feature type="binding site" evidence="8">
    <location>
        <begin position="255"/>
        <end position="258"/>
    </location>
    <ligand>
        <name>GTP</name>
        <dbReference type="ChEBI" id="CHEBI:37565"/>
    </ligand>
</feature>
<feature type="binding site" evidence="8">
    <location>
        <begin position="115"/>
        <end position="122"/>
    </location>
    <ligand>
        <name>GTP</name>
        <dbReference type="ChEBI" id="CHEBI:37565"/>
    </ligand>
</feature>
<evidence type="ECO:0000256" key="2">
    <source>
        <dbReference type="ARBA" id="ARBA00022490"/>
    </source>
</evidence>
<keyword evidence="4 8" id="KW-0378">Hydrolase</keyword>
<dbReference type="InterPro" id="IPR000897">
    <property type="entry name" value="SRP54_GTPase_dom"/>
</dbReference>
<dbReference type="Pfam" id="PF00448">
    <property type="entry name" value="SRP54"/>
    <property type="match status" value="1"/>
</dbReference>
<evidence type="ECO:0000256" key="8">
    <source>
        <dbReference type="HAMAP-Rule" id="MF_00920"/>
    </source>
</evidence>
<evidence type="ECO:0000256" key="6">
    <source>
        <dbReference type="ARBA" id="ARBA00023136"/>
    </source>
</evidence>
<dbReference type="SUPFAM" id="SSF52540">
    <property type="entry name" value="P-loop containing nucleoside triphosphate hydrolases"/>
    <property type="match status" value="1"/>
</dbReference>
<dbReference type="PANTHER" id="PTHR43134:SF1">
    <property type="entry name" value="SIGNAL RECOGNITION PARTICLE RECEPTOR SUBUNIT ALPHA"/>
    <property type="match status" value="1"/>
</dbReference>
<dbReference type="GO" id="GO:0005886">
    <property type="term" value="C:plasma membrane"/>
    <property type="evidence" value="ECO:0007669"/>
    <property type="project" value="UniProtKB-SubCell"/>
</dbReference>
<comment type="similarity">
    <text evidence="8">Belongs to the GTP-binding SRP family. FtsY subfamily.</text>
</comment>
<dbReference type="HAMAP" id="MF_00920">
    <property type="entry name" value="FtsY"/>
    <property type="match status" value="1"/>
</dbReference>
<evidence type="ECO:0000256" key="3">
    <source>
        <dbReference type="ARBA" id="ARBA00022741"/>
    </source>
</evidence>
<comment type="caution">
    <text evidence="10">The sequence shown here is derived from an EMBL/GenBank/DDBJ whole genome shotgun (WGS) entry which is preliminary data.</text>
</comment>
<protein>
    <recommendedName>
        <fullName evidence="8">Signal recognition particle receptor FtsY</fullName>
        <shortName evidence="8">SRP receptor</shortName>
        <ecNumber evidence="8">3.6.5.4</ecNumber>
    </recommendedName>
</protein>
<evidence type="ECO:0000256" key="4">
    <source>
        <dbReference type="ARBA" id="ARBA00022801"/>
    </source>
</evidence>
<keyword evidence="6 8" id="KW-0472">Membrane</keyword>
<comment type="catalytic activity">
    <reaction evidence="8">
        <text>GTP + H2O = GDP + phosphate + H(+)</text>
        <dbReference type="Rhea" id="RHEA:19669"/>
        <dbReference type="ChEBI" id="CHEBI:15377"/>
        <dbReference type="ChEBI" id="CHEBI:15378"/>
        <dbReference type="ChEBI" id="CHEBI:37565"/>
        <dbReference type="ChEBI" id="CHEBI:43474"/>
        <dbReference type="ChEBI" id="CHEBI:58189"/>
        <dbReference type="EC" id="3.6.5.4"/>
    </reaction>
</comment>
<dbReference type="FunFam" id="3.40.50.300:FF:000566">
    <property type="entry name" value="Signal recognition particle receptor subunit alpha"/>
    <property type="match status" value="1"/>
</dbReference>
<dbReference type="EC" id="3.6.5.4" evidence="8"/>
<dbReference type="InterPro" id="IPR042101">
    <property type="entry name" value="SRP54_N_sf"/>
</dbReference>
<keyword evidence="1 8" id="KW-1003">Cell membrane</keyword>
<gene>
    <name evidence="8 10" type="primary">ftsY</name>
    <name evidence="10" type="ORF">ENO04_05940</name>
</gene>
<dbReference type="GO" id="GO:0003924">
    <property type="term" value="F:GTPase activity"/>
    <property type="evidence" value="ECO:0007669"/>
    <property type="project" value="UniProtKB-UniRule"/>
</dbReference>
<dbReference type="SMART" id="SM00962">
    <property type="entry name" value="SRP54"/>
    <property type="match status" value="1"/>
</dbReference>
<evidence type="ECO:0000259" key="9">
    <source>
        <dbReference type="PROSITE" id="PS00300"/>
    </source>
</evidence>
<dbReference type="SUPFAM" id="SSF47364">
    <property type="entry name" value="Domain of the SRP/SRP receptor G-proteins"/>
    <property type="match status" value="1"/>
</dbReference>
<dbReference type="Gene3D" id="1.20.120.140">
    <property type="entry name" value="Signal recognition particle SRP54, nucleotide-binding domain"/>
    <property type="match status" value="1"/>
</dbReference>
<dbReference type="GO" id="GO:0005047">
    <property type="term" value="F:signal recognition particle binding"/>
    <property type="evidence" value="ECO:0007669"/>
    <property type="project" value="TreeGrafter"/>
</dbReference>
<evidence type="ECO:0000256" key="1">
    <source>
        <dbReference type="ARBA" id="ARBA00022475"/>
    </source>
</evidence>
<keyword evidence="3 8" id="KW-0547">Nucleotide-binding</keyword>
<reference evidence="10" key="1">
    <citation type="journal article" date="2020" name="mSystems">
        <title>Genome- and Community-Level Interaction Insights into Carbon Utilization and Element Cycling Functions of Hydrothermarchaeota in Hydrothermal Sediment.</title>
        <authorList>
            <person name="Zhou Z."/>
            <person name="Liu Y."/>
            <person name="Xu W."/>
            <person name="Pan J."/>
            <person name="Luo Z.H."/>
            <person name="Li M."/>
        </authorList>
    </citation>
    <scope>NUCLEOTIDE SEQUENCE [LARGE SCALE GENOMIC DNA]</scope>
    <source>
        <strain evidence="10">SpSt-123</strain>
    </source>
</reference>
<dbReference type="EMBL" id="DSDY01000177">
    <property type="protein sequence ID" value="HDS11132.1"/>
    <property type="molecule type" value="Genomic_DNA"/>
</dbReference>
<dbReference type="Pfam" id="PF02881">
    <property type="entry name" value="SRP54_N"/>
    <property type="match status" value="1"/>
</dbReference>
<dbReference type="InterPro" id="IPR027417">
    <property type="entry name" value="P-loop_NTPase"/>
</dbReference>
<dbReference type="PANTHER" id="PTHR43134">
    <property type="entry name" value="SIGNAL RECOGNITION PARTICLE RECEPTOR SUBUNIT ALPHA"/>
    <property type="match status" value="1"/>
</dbReference>
<dbReference type="SMART" id="SM00963">
    <property type="entry name" value="SRP54_N"/>
    <property type="match status" value="1"/>
</dbReference>
<organism evidence="10">
    <name type="scientific">Fervidicoccus fontis</name>
    <dbReference type="NCBI Taxonomy" id="683846"/>
    <lineage>
        <taxon>Archaea</taxon>
        <taxon>Thermoproteota</taxon>
        <taxon>Thermoprotei</taxon>
        <taxon>Fervidicoccales</taxon>
        <taxon>Fervidicoccaceae</taxon>
        <taxon>Fervidicoccus</taxon>
    </lineage>
</organism>
<evidence type="ECO:0000256" key="5">
    <source>
        <dbReference type="ARBA" id="ARBA00023134"/>
    </source>
</evidence>
<dbReference type="GO" id="GO:0006614">
    <property type="term" value="P:SRP-dependent cotranslational protein targeting to membrane"/>
    <property type="evidence" value="ECO:0007669"/>
    <property type="project" value="InterPro"/>
</dbReference>
<dbReference type="InterPro" id="IPR004390">
    <property type="entry name" value="SR_rcpt_FtsY"/>
</dbReference>
<comment type="subunit">
    <text evidence="8">Part of the signal recognition particle protein translocation system, which is composed of SRP and FtsY.</text>
</comment>
<dbReference type="NCBIfam" id="TIGR00064">
    <property type="entry name" value="ftsY"/>
    <property type="match status" value="1"/>
</dbReference>
<dbReference type="InterPro" id="IPR036225">
    <property type="entry name" value="SRP/SRP_N"/>
</dbReference>
<feature type="binding site" evidence="8">
    <location>
        <begin position="197"/>
        <end position="201"/>
    </location>
    <ligand>
        <name>GTP</name>
        <dbReference type="ChEBI" id="CHEBI:37565"/>
    </ligand>
</feature>
<keyword evidence="2 8" id="KW-0963">Cytoplasm</keyword>
<proteinExistence type="inferred from homology"/>
<dbReference type="AlphaFoldDB" id="A0A7C1IJ27"/>
<feature type="domain" description="SRP54-type proteins GTP-binding" evidence="9">
    <location>
        <begin position="276"/>
        <end position="289"/>
    </location>
</feature>
<dbReference type="GO" id="GO:0005525">
    <property type="term" value="F:GTP binding"/>
    <property type="evidence" value="ECO:0007669"/>
    <property type="project" value="UniProtKB-UniRule"/>
</dbReference>
<evidence type="ECO:0000313" key="10">
    <source>
        <dbReference type="EMBL" id="HDS11132.1"/>
    </source>
</evidence>
<sequence>MFGKIKEKLSRLAEKLSTLIETREISEKELADILEEFKLDLIESDVAYDVAERITELLKQKLAGSRIPRTENVQVIVRKAFADILRSMLMDPPNISWEIRRKCEKGEPYILMVMGVNGVGKTTSIAKLASYLKEQGISVLLVAADTFRAGAQEQLVKHAEAIGVPVIRAKYGSDPAAVAFDAIQHAKKRKYCVIIIDTAGRMHTDQDLMAELKKISRVVKPDFKLLVIDALTGNDAVEQAGVFNDQVGVDGFFLTKTDADAKGGSGISVSLTTGKPIVFVGTGQRYGDIVMFSKEWLIEKIVGSNA</sequence>
<evidence type="ECO:0000256" key="7">
    <source>
        <dbReference type="ARBA" id="ARBA00023170"/>
    </source>
</evidence>
<dbReference type="GO" id="GO:0005737">
    <property type="term" value="C:cytoplasm"/>
    <property type="evidence" value="ECO:0007669"/>
    <property type="project" value="UniProtKB-SubCell"/>
</dbReference>
<accession>A0A7C1IJ27</accession>
<keyword evidence="5 8" id="KW-0342">GTP-binding</keyword>